<sequence length="78" mass="9140">MVNKRRAAELQEHWVEEFQSARKKPSPFNVIERTQEVFLAFSEQLKPVFKATCPIPARPIPEVSFRVQDDGVFAYQIY</sequence>
<dbReference type="EMBL" id="JAWDGP010003071">
    <property type="protein sequence ID" value="KAK3777508.1"/>
    <property type="molecule type" value="Genomic_DNA"/>
</dbReference>
<gene>
    <name evidence="1" type="ORF">RRG08_051558</name>
    <name evidence="2" type="ORF">RRG08_055684</name>
</gene>
<dbReference type="Proteomes" id="UP001283361">
    <property type="component" value="Unassembled WGS sequence"/>
</dbReference>
<accession>A0AAE1CQJ8</accession>
<protein>
    <submittedName>
        <fullName evidence="1">Uncharacterized protein</fullName>
    </submittedName>
</protein>
<keyword evidence="3" id="KW-1185">Reference proteome</keyword>
<name>A0AAE1CQJ8_9GAST</name>
<evidence type="ECO:0000313" key="2">
    <source>
        <dbReference type="EMBL" id="KAK3777508.1"/>
    </source>
</evidence>
<reference evidence="1" key="1">
    <citation type="journal article" date="2023" name="G3 (Bethesda)">
        <title>A reference genome for the long-term kleptoplast-retaining sea slug Elysia crispata morphotype clarki.</title>
        <authorList>
            <person name="Eastman K.E."/>
            <person name="Pendleton A.L."/>
            <person name="Shaikh M.A."/>
            <person name="Suttiyut T."/>
            <person name="Ogas R."/>
            <person name="Tomko P."/>
            <person name="Gavelis G."/>
            <person name="Widhalm J.R."/>
            <person name="Wisecaver J.H."/>
        </authorList>
    </citation>
    <scope>NUCLEOTIDE SEQUENCE</scope>
    <source>
        <strain evidence="1">ECLA1</strain>
    </source>
</reference>
<dbReference type="EMBL" id="JAWDGP010007166">
    <property type="protein sequence ID" value="KAK3728910.1"/>
    <property type="molecule type" value="Genomic_DNA"/>
</dbReference>
<evidence type="ECO:0000313" key="1">
    <source>
        <dbReference type="EMBL" id="KAK3728910.1"/>
    </source>
</evidence>
<proteinExistence type="predicted"/>
<comment type="caution">
    <text evidence="1">The sequence shown here is derived from an EMBL/GenBank/DDBJ whole genome shotgun (WGS) entry which is preliminary data.</text>
</comment>
<organism evidence="1 3">
    <name type="scientific">Elysia crispata</name>
    <name type="common">lettuce slug</name>
    <dbReference type="NCBI Taxonomy" id="231223"/>
    <lineage>
        <taxon>Eukaryota</taxon>
        <taxon>Metazoa</taxon>
        <taxon>Spiralia</taxon>
        <taxon>Lophotrochozoa</taxon>
        <taxon>Mollusca</taxon>
        <taxon>Gastropoda</taxon>
        <taxon>Heterobranchia</taxon>
        <taxon>Euthyneura</taxon>
        <taxon>Panpulmonata</taxon>
        <taxon>Sacoglossa</taxon>
        <taxon>Placobranchoidea</taxon>
        <taxon>Plakobranchidae</taxon>
        <taxon>Elysia</taxon>
    </lineage>
</organism>
<evidence type="ECO:0000313" key="3">
    <source>
        <dbReference type="Proteomes" id="UP001283361"/>
    </source>
</evidence>
<dbReference type="AlphaFoldDB" id="A0AAE1CQJ8"/>